<dbReference type="Proteomes" id="UP000265520">
    <property type="component" value="Unassembled WGS sequence"/>
</dbReference>
<protein>
    <submittedName>
        <fullName evidence="1">Uncharacterized protein</fullName>
    </submittedName>
</protein>
<evidence type="ECO:0000313" key="2">
    <source>
        <dbReference type="Proteomes" id="UP000265520"/>
    </source>
</evidence>
<sequence>ASGAPQQALGAANCCVLPSFLVSEPGAGGACAQRGHNCCVLPSFLFSAPGAGGACA</sequence>
<gene>
    <name evidence="1" type="ORF">A2U01_0006690</name>
</gene>
<reference evidence="1 2" key="1">
    <citation type="journal article" date="2018" name="Front. Plant Sci.">
        <title>Red Clover (Trifolium pratense) and Zigzag Clover (T. medium) - A Picture of Genomic Similarities and Differences.</title>
        <authorList>
            <person name="Dluhosova J."/>
            <person name="Istvanek J."/>
            <person name="Nedelnik J."/>
            <person name="Repkova J."/>
        </authorList>
    </citation>
    <scope>NUCLEOTIDE SEQUENCE [LARGE SCALE GENOMIC DNA]</scope>
    <source>
        <strain evidence="2">cv. 10/8</strain>
        <tissue evidence="1">Leaf</tissue>
    </source>
</reference>
<organism evidence="1 2">
    <name type="scientific">Trifolium medium</name>
    <dbReference type="NCBI Taxonomy" id="97028"/>
    <lineage>
        <taxon>Eukaryota</taxon>
        <taxon>Viridiplantae</taxon>
        <taxon>Streptophyta</taxon>
        <taxon>Embryophyta</taxon>
        <taxon>Tracheophyta</taxon>
        <taxon>Spermatophyta</taxon>
        <taxon>Magnoliopsida</taxon>
        <taxon>eudicotyledons</taxon>
        <taxon>Gunneridae</taxon>
        <taxon>Pentapetalae</taxon>
        <taxon>rosids</taxon>
        <taxon>fabids</taxon>
        <taxon>Fabales</taxon>
        <taxon>Fabaceae</taxon>
        <taxon>Papilionoideae</taxon>
        <taxon>50 kb inversion clade</taxon>
        <taxon>NPAAA clade</taxon>
        <taxon>Hologalegina</taxon>
        <taxon>IRL clade</taxon>
        <taxon>Trifolieae</taxon>
        <taxon>Trifolium</taxon>
    </lineage>
</organism>
<proteinExistence type="predicted"/>
<dbReference type="AlphaFoldDB" id="A0A392MGG5"/>
<keyword evidence="2" id="KW-1185">Reference proteome</keyword>
<comment type="caution">
    <text evidence="1">The sequence shown here is derived from an EMBL/GenBank/DDBJ whole genome shotgun (WGS) entry which is preliminary data.</text>
</comment>
<evidence type="ECO:0000313" key="1">
    <source>
        <dbReference type="EMBL" id="MCH85838.1"/>
    </source>
</evidence>
<accession>A0A392MGG5</accession>
<feature type="non-terminal residue" evidence="1">
    <location>
        <position position="1"/>
    </location>
</feature>
<dbReference type="EMBL" id="LXQA010009226">
    <property type="protein sequence ID" value="MCH85838.1"/>
    <property type="molecule type" value="Genomic_DNA"/>
</dbReference>
<name>A0A392MGG5_9FABA</name>